<evidence type="ECO:0000313" key="8">
    <source>
        <dbReference type="EMBL" id="AWM37935.1"/>
    </source>
</evidence>
<dbReference type="GO" id="GO:0006352">
    <property type="term" value="P:DNA-templated transcription initiation"/>
    <property type="evidence" value="ECO:0007669"/>
    <property type="project" value="InterPro"/>
</dbReference>
<evidence type="ECO:0000256" key="3">
    <source>
        <dbReference type="ARBA" id="ARBA00023082"/>
    </source>
</evidence>
<keyword evidence="4" id="KW-0238">DNA-binding</keyword>
<dbReference type="PANTHER" id="PTHR43133:SF8">
    <property type="entry name" value="RNA POLYMERASE SIGMA FACTOR HI_1459-RELATED"/>
    <property type="match status" value="1"/>
</dbReference>
<feature type="domain" description="RNA polymerase sigma factor 70 region 4 type 2" evidence="7">
    <location>
        <begin position="218"/>
        <end position="270"/>
    </location>
</feature>
<evidence type="ECO:0000256" key="4">
    <source>
        <dbReference type="ARBA" id="ARBA00023125"/>
    </source>
</evidence>
<dbReference type="InterPro" id="IPR013324">
    <property type="entry name" value="RNA_pol_sigma_r3/r4-like"/>
</dbReference>
<dbReference type="InterPro" id="IPR007627">
    <property type="entry name" value="RNA_pol_sigma70_r2"/>
</dbReference>
<gene>
    <name evidence="8" type="ORF">C1280_13665</name>
</gene>
<dbReference type="InterPro" id="IPR014284">
    <property type="entry name" value="RNA_pol_sigma-70_dom"/>
</dbReference>
<keyword evidence="2" id="KW-0805">Transcription regulation</keyword>
<feature type="domain" description="RNA polymerase sigma-70 region 2" evidence="6">
    <location>
        <begin position="125"/>
        <end position="186"/>
    </location>
</feature>
<dbReference type="Pfam" id="PF08281">
    <property type="entry name" value="Sigma70_r4_2"/>
    <property type="match status" value="1"/>
</dbReference>
<dbReference type="OrthoDB" id="243813at2"/>
<keyword evidence="3" id="KW-0731">Sigma factor</keyword>
<comment type="similarity">
    <text evidence="1">Belongs to the sigma-70 factor family. ECF subfamily.</text>
</comment>
<dbReference type="KEGG" id="gog:C1280_13665"/>
<dbReference type="SUPFAM" id="SSF88659">
    <property type="entry name" value="Sigma3 and sigma4 domains of RNA polymerase sigma factors"/>
    <property type="match status" value="1"/>
</dbReference>
<dbReference type="Gene3D" id="1.10.1740.10">
    <property type="match status" value="1"/>
</dbReference>
<dbReference type="GO" id="GO:0016987">
    <property type="term" value="F:sigma factor activity"/>
    <property type="evidence" value="ECO:0007669"/>
    <property type="project" value="UniProtKB-KW"/>
</dbReference>
<dbReference type="NCBIfam" id="TIGR02937">
    <property type="entry name" value="sigma70-ECF"/>
    <property type="match status" value="1"/>
</dbReference>
<evidence type="ECO:0000256" key="1">
    <source>
        <dbReference type="ARBA" id="ARBA00010641"/>
    </source>
</evidence>
<evidence type="ECO:0000256" key="2">
    <source>
        <dbReference type="ARBA" id="ARBA00023015"/>
    </source>
</evidence>
<keyword evidence="5" id="KW-0804">Transcription</keyword>
<dbReference type="InterPro" id="IPR039425">
    <property type="entry name" value="RNA_pol_sigma-70-like"/>
</dbReference>
<dbReference type="Gene3D" id="1.10.10.10">
    <property type="entry name" value="Winged helix-like DNA-binding domain superfamily/Winged helix DNA-binding domain"/>
    <property type="match status" value="1"/>
</dbReference>
<dbReference type="Proteomes" id="UP000245802">
    <property type="component" value="Chromosome"/>
</dbReference>
<dbReference type="PANTHER" id="PTHR43133">
    <property type="entry name" value="RNA POLYMERASE ECF-TYPE SIGMA FACTO"/>
    <property type="match status" value="1"/>
</dbReference>
<dbReference type="EMBL" id="CP025958">
    <property type="protein sequence ID" value="AWM37935.1"/>
    <property type="molecule type" value="Genomic_DNA"/>
</dbReference>
<organism evidence="8 9">
    <name type="scientific">Gemmata obscuriglobus</name>
    <dbReference type="NCBI Taxonomy" id="114"/>
    <lineage>
        <taxon>Bacteria</taxon>
        <taxon>Pseudomonadati</taxon>
        <taxon>Planctomycetota</taxon>
        <taxon>Planctomycetia</taxon>
        <taxon>Gemmatales</taxon>
        <taxon>Gemmataceae</taxon>
        <taxon>Gemmata</taxon>
    </lineage>
</organism>
<keyword evidence="9" id="KW-1185">Reference proteome</keyword>
<dbReference type="Pfam" id="PF04542">
    <property type="entry name" value="Sigma70_r2"/>
    <property type="match status" value="1"/>
</dbReference>
<dbReference type="GO" id="GO:0003677">
    <property type="term" value="F:DNA binding"/>
    <property type="evidence" value="ECO:0007669"/>
    <property type="project" value="UniProtKB-KW"/>
</dbReference>
<protein>
    <submittedName>
        <fullName evidence="8">RNA polymerase sigma factor</fullName>
    </submittedName>
</protein>
<evidence type="ECO:0000313" key="9">
    <source>
        <dbReference type="Proteomes" id="UP000245802"/>
    </source>
</evidence>
<dbReference type="AlphaFoldDB" id="A0A2Z3H499"/>
<dbReference type="InterPro" id="IPR036388">
    <property type="entry name" value="WH-like_DNA-bd_sf"/>
</dbReference>
<proteinExistence type="inferred from homology"/>
<evidence type="ECO:0000259" key="6">
    <source>
        <dbReference type="Pfam" id="PF04542"/>
    </source>
</evidence>
<evidence type="ECO:0000259" key="7">
    <source>
        <dbReference type="Pfam" id="PF08281"/>
    </source>
</evidence>
<reference evidence="8 9" key="1">
    <citation type="submission" date="2018-01" db="EMBL/GenBank/DDBJ databases">
        <title>G. obscuriglobus.</title>
        <authorList>
            <person name="Franke J."/>
            <person name="Blomberg W."/>
            <person name="Selmecki A."/>
        </authorList>
    </citation>
    <scope>NUCLEOTIDE SEQUENCE [LARGE SCALE GENOMIC DNA]</scope>
    <source>
        <strain evidence="8 9">DSM 5831</strain>
    </source>
</reference>
<dbReference type="InterPro" id="IPR013249">
    <property type="entry name" value="RNA_pol_sigma70_r4_t2"/>
</dbReference>
<sequence length="692" mass="76869">MRSARYDALTSRRFGSGPFSAPLLIAVPPHSHGTPRLPIPPLDLTIGVPNCCAGDRQPMALFTHRGYGIGNRSGISDSGPHHRALPCDMNAPLSRMVANFAPVQPDRDLLARFVHDRDEAAFTALVHRHGPMVYGVCRRLLGNCADADDAFQAVFLVLANRAGALAQRPALGGWLYEVAVRVAKKARTTFERLRRHERRAAEGRMEHVFDPAPDDSAEWLDRELAALPERLREPVVQCLIRERPRAEVAAELGIPEGTLASRLDAARKRLAERLARHRVPLALGGLLASVPSSLTAATTKRVADGSGSAIHQLAQEVTKTMSLSMKRAAPAVLAVAAAVGGLLLATDRSAPPSSPPGDTLVVRRAAPVSAEPAWLATFRKRYALKDGEYVKRVAPPYVDERKEYMYRVWYPEKQTPEDEAKAREILDRDQLTLALFLNFDGARVTTRTSVSAPGLCDIPERERDGKMLSVWDTVAYVTEWEHPEIAIDPKSSDHPLLSRKDHTSVTRSVSGDFVIRKGAPIEKVVRQLERIFRDECKLDVRLTLKEEEQTVFVVGGTFKPKPPEWRPKKELDFYAAEDGLNKEYDHFGGNNKNSKARNWQTVNTSLDIGTPAALVRSVGNRLGTRMVWDGPLPTEFRVSWHQHTFRTPTKEQEALDRDPEKVLPVVTAQTGLTFRKDKRRVQVLYLSAPAPQ</sequence>
<accession>A0A2Z3H499</accession>
<dbReference type="InterPro" id="IPR013325">
    <property type="entry name" value="RNA_pol_sigma_r2"/>
</dbReference>
<dbReference type="SUPFAM" id="SSF88946">
    <property type="entry name" value="Sigma2 domain of RNA polymerase sigma factors"/>
    <property type="match status" value="1"/>
</dbReference>
<evidence type="ECO:0000256" key="5">
    <source>
        <dbReference type="ARBA" id="ARBA00023163"/>
    </source>
</evidence>
<name>A0A2Z3H499_9BACT</name>